<dbReference type="Proteomes" id="UP001558534">
    <property type="component" value="Unassembled WGS sequence"/>
</dbReference>
<name>A0ABV3VRV6_9BACI</name>
<proteinExistence type="predicted"/>
<keyword evidence="2" id="KW-1185">Reference proteome</keyword>
<evidence type="ECO:0000313" key="2">
    <source>
        <dbReference type="Proteomes" id="UP001558534"/>
    </source>
</evidence>
<dbReference type="EMBL" id="JBFRHK010000001">
    <property type="protein sequence ID" value="MEX3743545.1"/>
    <property type="molecule type" value="Genomic_DNA"/>
</dbReference>
<organism evidence="1 2">
    <name type="scientific">Lysinibacillus xylanilyticus</name>
    <dbReference type="NCBI Taxonomy" id="582475"/>
    <lineage>
        <taxon>Bacteria</taxon>
        <taxon>Bacillati</taxon>
        <taxon>Bacillota</taxon>
        <taxon>Bacilli</taxon>
        <taxon>Bacillales</taxon>
        <taxon>Bacillaceae</taxon>
        <taxon>Lysinibacillus</taxon>
    </lineage>
</organism>
<comment type="caution">
    <text evidence="1">The sequence shown here is derived from an EMBL/GenBank/DDBJ whole genome shotgun (WGS) entry which is preliminary data.</text>
</comment>
<reference evidence="1 2" key="1">
    <citation type="submission" date="2024-07" db="EMBL/GenBank/DDBJ databases">
        <title>Characterization of a bacterium isolated from hydrolysated instant sea cucumber by whole-genome sequencing and metabolomics.</title>
        <authorList>
            <person name="Luo X."/>
            <person name="Zhang Z."/>
            <person name="Zheng Z."/>
            <person name="Zhang W."/>
            <person name="Ming T."/>
            <person name="Jiao L."/>
            <person name="Su X."/>
            <person name="Kong F."/>
            <person name="Xu J."/>
        </authorList>
    </citation>
    <scope>NUCLEOTIDE SEQUENCE [LARGE SCALE GENOMIC DNA]</scope>
    <source>
        <strain evidence="1 2">XL-2024</strain>
    </source>
</reference>
<gene>
    <name evidence="1" type="ORF">AB1300_00190</name>
</gene>
<dbReference type="RefSeq" id="WP_368634595.1">
    <property type="nucleotide sequence ID" value="NZ_JBFRHK010000001.1"/>
</dbReference>
<evidence type="ECO:0008006" key="3">
    <source>
        <dbReference type="Google" id="ProtNLM"/>
    </source>
</evidence>
<protein>
    <recommendedName>
        <fullName evidence="3">Helix-turn-helix domain-containing protein</fullName>
    </recommendedName>
</protein>
<accession>A0ABV3VRV6</accession>
<sequence>MIEVPHKKNKIDILTESMTDYSMVLTIDWYLDLQEVGLKNYQIAEHYGITIQELNEWKVWQGLTGKRGQVSKKDLACSS</sequence>
<evidence type="ECO:0000313" key="1">
    <source>
        <dbReference type="EMBL" id="MEX3743545.1"/>
    </source>
</evidence>